<evidence type="ECO:0000256" key="6">
    <source>
        <dbReference type="ARBA" id="ARBA00022833"/>
    </source>
</evidence>
<comment type="catalytic activity">
    <reaction evidence="11">
        <text>N(6)-decanoyl-L-lysyl-[protein] + NAD(+) + H2O = 2''-O-decanoyl-ADP-D-ribose + nicotinamide + L-lysyl-[protein]</text>
        <dbReference type="Rhea" id="RHEA:70631"/>
        <dbReference type="Rhea" id="RHEA-COMP:9752"/>
        <dbReference type="Rhea" id="RHEA-COMP:17932"/>
        <dbReference type="ChEBI" id="CHEBI:15377"/>
        <dbReference type="ChEBI" id="CHEBI:17154"/>
        <dbReference type="ChEBI" id="CHEBI:29969"/>
        <dbReference type="ChEBI" id="CHEBI:57540"/>
        <dbReference type="ChEBI" id="CHEBI:143222"/>
        <dbReference type="ChEBI" id="CHEBI:189688"/>
    </reaction>
    <physiologicalReaction direction="left-to-right" evidence="11">
        <dbReference type="Rhea" id="RHEA:70632"/>
    </physiologicalReaction>
</comment>
<proteinExistence type="evidence at transcript level"/>
<evidence type="ECO:0000256" key="9">
    <source>
        <dbReference type="ARBA" id="ARBA00041832"/>
    </source>
</evidence>
<feature type="compositionally biased region" description="Polar residues" evidence="16">
    <location>
        <begin position="1001"/>
        <end position="1010"/>
    </location>
</feature>
<feature type="domain" description="Deacetylase sirtuin-type" evidence="17">
    <location>
        <begin position="89"/>
        <end position="336"/>
    </location>
</feature>
<dbReference type="GO" id="GO:0035861">
    <property type="term" value="C:site of double-strand break"/>
    <property type="evidence" value="ECO:0007669"/>
    <property type="project" value="UniProtKB-ARBA"/>
</dbReference>
<comment type="catalytic activity">
    <reaction evidence="14">
        <text>N(6)-glutaryl-L-lysyl-[protein] + NAD(+) + H2O = 2''-O-glutaryl-ADP-D-ribose + nicotinamide + L-lysyl-[protein]</text>
        <dbReference type="Rhea" id="RHEA:47664"/>
        <dbReference type="Rhea" id="RHEA-COMP:9752"/>
        <dbReference type="Rhea" id="RHEA-COMP:11875"/>
        <dbReference type="ChEBI" id="CHEBI:15377"/>
        <dbReference type="ChEBI" id="CHEBI:17154"/>
        <dbReference type="ChEBI" id="CHEBI:29969"/>
        <dbReference type="ChEBI" id="CHEBI:57540"/>
        <dbReference type="ChEBI" id="CHEBI:87828"/>
        <dbReference type="ChEBI" id="CHEBI:87829"/>
    </reaction>
    <physiologicalReaction direction="left-to-right" evidence="14">
        <dbReference type="Rhea" id="RHEA:47665"/>
    </physiologicalReaction>
</comment>
<dbReference type="GO" id="GO:0070403">
    <property type="term" value="F:NAD+ binding"/>
    <property type="evidence" value="ECO:0007669"/>
    <property type="project" value="InterPro"/>
</dbReference>
<evidence type="ECO:0000313" key="18">
    <source>
        <dbReference type="EMBL" id="LAC22121.1"/>
    </source>
</evidence>
<evidence type="ECO:0000256" key="15">
    <source>
        <dbReference type="PROSITE-ProRule" id="PRU00236"/>
    </source>
</evidence>
<feature type="binding site" evidence="15">
    <location>
        <position position="232"/>
    </location>
    <ligand>
        <name>Zn(2+)</name>
        <dbReference type="ChEBI" id="CHEBI:29105"/>
    </ligand>
</feature>
<dbReference type="SUPFAM" id="SSF52467">
    <property type="entry name" value="DHS-like NAD/FAD-binding domain"/>
    <property type="match status" value="1"/>
</dbReference>
<feature type="compositionally biased region" description="Basic residues" evidence="16">
    <location>
        <begin position="1402"/>
        <end position="1411"/>
    </location>
</feature>
<feature type="binding site" evidence="15">
    <location>
        <position position="202"/>
    </location>
    <ligand>
        <name>Zn(2+)</name>
        <dbReference type="ChEBI" id="CHEBI:29105"/>
    </ligand>
</feature>
<keyword evidence="4" id="KW-0808">Transferase</keyword>
<feature type="active site" description="Proton acceptor" evidence="15">
    <location>
        <position position="194"/>
    </location>
</feature>
<reference evidence="18" key="1">
    <citation type="submission" date="2017-11" db="EMBL/GenBank/DDBJ databases">
        <title>The sensing device of the deep-sea amphipod.</title>
        <authorList>
            <person name="Kobayashi H."/>
            <person name="Nagahama T."/>
            <person name="Arai W."/>
            <person name="Sasagawa Y."/>
            <person name="Umeda M."/>
            <person name="Hayashi T."/>
            <person name="Nikaido I."/>
            <person name="Watanabe H."/>
            <person name="Oguri K."/>
            <person name="Kitazato H."/>
            <person name="Fujioka K."/>
            <person name="Kido Y."/>
            <person name="Takami H."/>
        </authorList>
    </citation>
    <scope>NUCLEOTIDE SEQUENCE</scope>
    <source>
        <tissue evidence="18">Whole body</tissue>
    </source>
</reference>
<dbReference type="InterPro" id="IPR003000">
    <property type="entry name" value="Sirtuin"/>
</dbReference>
<dbReference type="Pfam" id="PF02146">
    <property type="entry name" value="SIR2"/>
    <property type="match status" value="1"/>
</dbReference>
<accession>A0A6A7FU46</accession>
<dbReference type="FunFam" id="3.40.50.1220:FF:000038">
    <property type="entry name" value="NAD-dependent protein deacetylase sirtuin-6 isoform X2"/>
    <property type="match status" value="1"/>
</dbReference>
<evidence type="ECO:0000256" key="14">
    <source>
        <dbReference type="ARBA" id="ARBA00052763"/>
    </source>
</evidence>
<comment type="cofactor">
    <cofactor evidence="1">
        <name>Zn(2+)</name>
        <dbReference type="ChEBI" id="CHEBI:29105"/>
    </cofactor>
</comment>
<dbReference type="PANTHER" id="PTHR11085:SF1">
    <property type="entry name" value="NAD-DEPENDENT PROTEIN DEACETYLASE SIRTUIN-7"/>
    <property type="match status" value="1"/>
</dbReference>
<comment type="catalytic activity">
    <reaction evidence="12">
        <text>N(6)-succinyl-L-lysyl-[protein] + NAD(+) + H2O = 2''-O-succinyl-ADP-D-ribose + nicotinamide + L-lysyl-[protein]</text>
        <dbReference type="Rhea" id="RHEA:47668"/>
        <dbReference type="Rhea" id="RHEA-COMP:9752"/>
        <dbReference type="Rhea" id="RHEA-COMP:11877"/>
        <dbReference type="ChEBI" id="CHEBI:15377"/>
        <dbReference type="ChEBI" id="CHEBI:17154"/>
        <dbReference type="ChEBI" id="CHEBI:29969"/>
        <dbReference type="ChEBI" id="CHEBI:57540"/>
        <dbReference type="ChEBI" id="CHEBI:87830"/>
        <dbReference type="ChEBI" id="CHEBI:87832"/>
    </reaction>
    <physiologicalReaction direction="left-to-right" evidence="12">
        <dbReference type="Rhea" id="RHEA:47669"/>
    </physiologicalReaction>
</comment>
<keyword evidence="3" id="KW-0597">Phosphoprotein</keyword>
<keyword evidence="5 15" id="KW-0479">Metal-binding</keyword>
<protein>
    <recommendedName>
        <fullName evidence="2">protein acetyllysine N-acetyltransferase</fullName>
        <ecNumber evidence="2">2.3.1.286</ecNumber>
    </recommendedName>
    <alternativeName>
        <fullName evidence="10">Regulatory protein SIR2 homolog 7</fullName>
    </alternativeName>
    <alternativeName>
        <fullName evidence="9">SIR2-like protein 7</fullName>
    </alternativeName>
</protein>
<feature type="binding site" evidence="15">
    <location>
        <position position="205"/>
    </location>
    <ligand>
        <name>Zn(2+)</name>
        <dbReference type="ChEBI" id="CHEBI:29105"/>
    </ligand>
</feature>
<comment type="catalytic activity">
    <reaction evidence="13">
        <text>N(6)-propanoyl-L-lysyl-[protein] + NAD(+) + H2O = 3''-O-propanoyl-ADP-D-ribose + nicotinamide + L-lysyl-[protein]</text>
        <dbReference type="Rhea" id="RHEA:23500"/>
        <dbReference type="Rhea" id="RHEA-COMP:9752"/>
        <dbReference type="Rhea" id="RHEA-COMP:13758"/>
        <dbReference type="ChEBI" id="CHEBI:15377"/>
        <dbReference type="ChEBI" id="CHEBI:17154"/>
        <dbReference type="ChEBI" id="CHEBI:29969"/>
        <dbReference type="ChEBI" id="CHEBI:57540"/>
        <dbReference type="ChEBI" id="CHEBI:138019"/>
        <dbReference type="ChEBI" id="CHEBI:145015"/>
    </reaction>
    <physiologicalReaction direction="left-to-right" evidence="13">
        <dbReference type="Rhea" id="RHEA:23501"/>
    </physiologicalReaction>
</comment>
<evidence type="ECO:0000256" key="10">
    <source>
        <dbReference type="ARBA" id="ARBA00043038"/>
    </source>
</evidence>
<dbReference type="GO" id="GO:0097372">
    <property type="term" value="F:histone H3K18 deacetylase activity, NAD-dependent"/>
    <property type="evidence" value="ECO:0007669"/>
    <property type="project" value="TreeGrafter"/>
</dbReference>
<evidence type="ECO:0000256" key="1">
    <source>
        <dbReference type="ARBA" id="ARBA00001947"/>
    </source>
</evidence>
<feature type="region of interest" description="Disordered" evidence="16">
    <location>
        <begin position="1034"/>
        <end position="1079"/>
    </location>
</feature>
<feature type="binding site" evidence="15">
    <location>
        <position position="235"/>
    </location>
    <ligand>
        <name>Zn(2+)</name>
        <dbReference type="ChEBI" id="CHEBI:29105"/>
    </ligand>
</feature>
<organism evidence="18">
    <name type="scientific">Hirondellea gigas</name>
    <dbReference type="NCBI Taxonomy" id="1518452"/>
    <lineage>
        <taxon>Eukaryota</taxon>
        <taxon>Metazoa</taxon>
        <taxon>Ecdysozoa</taxon>
        <taxon>Arthropoda</taxon>
        <taxon>Crustacea</taxon>
        <taxon>Multicrustacea</taxon>
        <taxon>Malacostraca</taxon>
        <taxon>Eumalacostraca</taxon>
        <taxon>Peracarida</taxon>
        <taxon>Amphipoda</taxon>
        <taxon>Amphilochidea</taxon>
        <taxon>Lysianassida</taxon>
        <taxon>Lysianassidira</taxon>
        <taxon>Lysianassoidea</taxon>
        <taxon>Lysianassidae</taxon>
        <taxon>Hirondellea</taxon>
    </lineage>
</organism>
<dbReference type="GO" id="GO:0005634">
    <property type="term" value="C:nucleus"/>
    <property type="evidence" value="ECO:0007669"/>
    <property type="project" value="TreeGrafter"/>
</dbReference>
<sequence>MMDDDAAASPVENARRKAACNAYLNLSKKSSSKMKRVTYLLRKRQEDKRLTEDEQQFLTDNPKLVDQFNKRREKRKEYESRHIETEDSPQVLIDKCSQLAQAIHDAEFLVVYTGAGISTAASIPDYRGPNGIWTRLQKGEDIGSHDLTEAEPTITHMALSGLQKVGRLQHIVSQNCDGLHLRSGLPKTALSEVHGNMYIEVCRKCVPAREYVRTFDVTERTSTHKHSTGRRCYRCGEPLVDSIVHFGERGKLRWPLNWQGACQAANATDTILCIGSSLKVLKKYTWLWQMDRPTRRRPRLYIVNLQWTPKDKEATLKINGKCDDVMQLVMQCLGMAISSYNRCEDLLFDMATPLHPDEQCTITRPCLVPPVQDTIGAEAFDVAAADETEARVQACATDIPDDAILVSEYADVGHDDDSDIKDPIDDYASDAEINGSPLSSANNYSEDELAGENSCDVSRRQAVQNMFTAEKEQFILQNYSSSEQQCNSNSNMCIGKEFKSALENKFINGSLCTSSYVTSKNNLSEVEFFTCSTVKSFPDDVKLSDVAEKLYSNYLNLNERTDSESDVQSNLSSGTLKPSSSKSLTICSCKNCVCINSCSKSGSQYSVACSNSRDVVSSVACNVQCSSKVTSSHQLASNTSNCDNINKISSKLCSKQRCPHSIVQINGPNKPLLFHNNDFCIAEGNNAANNMDSHCTISAIQKSDHSLKCLSNNTADHYAHARSDDVKNYSCHVKSADDTTVKKCHCEHGKCVHCQLHQLYRNNRNYSYEGCKCEIVMKKIYSSGSSNELLRCVTCQHFMRFFLRGTCRRTDDSSTDDSDCDSSTDQSCSIDQLFCVCDYDQTSEQNLSILSFSKEPLHEVEIKLDNTNEFWVGENTCKSLKKQQTKIEMLLGLKDVKTEDTKDNIKLNANHLQSSDLKHEALEVKKEEVKDEKCELDDDCQIIETFLNNVSPNGPTKCAMSRRKSARSDDVEDSVESSSLDEKSLTSSPEHYNRTLEAGNGASTTNNRSLNPAITLPGRAFYGTGLCIRSRVDSCNDSTSQEDEEEDISELESLECEPIAQDPSKDDCLASDLEDDDDSDNDIIDYTTVSLHNSQQFNDACIVRDVRYDENDVLKEPSDSATVRLNYLTDQAMDITTKSLDVEDTIDFTSDDSIDGTIKVHACEDLKTINTAEIIDVIWKSNGTVHSLEGNICDKKLSLDSLWSRNFKCNGHTQKIQRNILNTFVDVDNEMTVPKALQTGINGINTNESNTMLNQSESAELKSIWIKSFCGPRQSGSLSPCEKSLSSSSKVQVTSVLFEKVKDLVDRKRLVSKSHLDDNIRKLWFWGFDDAMIKEQSEEASDNIIERDIANSSLLDVSSESSNCNNLSAGQLNEEDSNDNKDSEDCTDEDKMQGRDLTARSPQRRMTRSRTRNSQDASTTASKEEEPCCYYCDGDLNAVLCAKSRDTAASRPQPDNDMTRARAVISRRRTLNYKKFEPVFAIKLKNITVAMGRKKKLSKNSTLTASKKEKIRKIECNDGESMEVDDKPCEIGSEEEAATAPVLTASVAVEKVKKVTPGWYGKGYRKMIRKKVPKSYSLK</sequence>
<dbReference type="GO" id="GO:0000785">
    <property type="term" value="C:chromatin"/>
    <property type="evidence" value="ECO:0007669"/>
    <property type="project" value="UniProtKB-ARBA"/>
</dbReference>
<dbReference type="InterPro" id="IPR050134">
    <property type="entry name" value="NAD-dep_sirtuin_deacylases"/>
</dbReference>
<feature type="compositionally biased region" description="Acidic residues" evidence="16">
    <location>
        <begin position="1040"/>
        <end position="1055"/>
    </location>
</feature>
<dbReference type="GO" id="GO:0140861">
    <property type="term" value="P:DNA repair-dependent chromatin remodeling"/>
    <property type="evidence" value="ECO:0007669"/>
    <property type="project" value="UniProtKB-ARBA"/>
</dbReference>
<dbReference type="GO" id="GO:0010468">
    <property type="term" value="P:regulation of gene expression"/>
    <property type="evidence" value="ECO:0007669"/>
    <property type="project" value="UniProtKB-ARBA"/>
</dbReference>
<dbReference type="Gene3D" id="3.40.50.1220">
    <property type="entry name" value="TPP-binding domain"/>
    <property type="match status" value="1"/>
</dbReference>
<dbReference type="EC" id="2.3.1.286" evidence="2"/>
<dbReference type="GO" id="GO:0046872">
    <property type="term" value="F:metal ion binding"/>
    <property type="evidence" value="ECO:0007669"/>
    <property type="project" value="UniProtKB-KW"/>
</dbReference>
<evidence type="ECO:0000256" key="16">
    <source>
        <dbReference type="SAM" id="MobiDB-lite"/>
    </source>
</evidence>
<dbReference type="InterPro" id="IPR029035">
    <property type="entry name" value="DHS-like_NAD/FAD-binding_dom"/>
</dbReference>
<dbReference type="Gene3D" id="2.20.28.200">
    <property type="match status" value="1"/>
</dbReference>
<dbReference type="InterPro" id="IPR026590">
    <property type="entry name" value="Ssirtuin_cat_dom"/>
</dbReference>
<keyword evidence="7" id="KW-0520">NAD</keyword>
<feature type="region of interest" description="Disordered" evidence="16">
    <location>
        <begin position="428"/>
        <end position="451"/>
    </location>
</feature>
<evidence type="ECO:0000256" key="12">
    <source>
        <dbReference type="ARBA" id="ARBA00051105"/>
    </source>
</evidence>
<evidence type="ECO:0000256" key="13">
    <source>
        <dbReference type="ARBA" id="ARBA00051399"/>
    </source>
</evidence>
<feature type="region of interest" description="Disordered" evidence="16">
    <location>
        <begin position="1365"/>
        <end position="1420"/>
    </location>
</feature>
<feature type="compositionally biased region" description="Basic and acidic residues" evidence="16">
    <location>
        <begin position="1378"/>
        <end position="1398"/>
    </location>
</feature>
<dbReference type="PANTHER" id="PTHR11085">
    <property type="entry name" value="NAD-DEPENDENT PROTEIN DEACYLASE SIRTUIN-5, MITOCHONDRIAL-RELATED"/>
    <property type="match status" value="1"/>
</dbReference>
<keyword evidence="6 15" id="KW-0862">Zinc</keyword>
<feature type="region of interest" description="Disordered" evidence="16">
    <location>
        <begin position="954"/>
        <end position="1010"/>
    </location>
</feature>
<dbReference type="PROSITE" id="PS50305">
    <property type="entry name" value="SIRTUIN"/>
    <property type="match status" value="1"/>
</dbReference>
<evidence type="ECO:0000256" key="11">
    <source>
        <dbReference type="ARBA" id="ARBA00050237"/>
    </source>
</evidence>
<comment type="similarity">
    <text evidence="8">Belongs to the sirtuin family. Class IV subfamily.</text>
</comment>
<evidence type="ECO:0000256" key="5">
    <source>
        <dbReference type="ARBA" id="ARBA00022723"/>
    </source>
</evidence>
<dbReference type="EMBL" id="IACT01002864">
    <property type="protein sequence ID" value="LAC22121.1"/>
    <property type="molecule type" value="mRNA"/>
</dbReference>
<evidence type="ECO:0000259" key="17">
    <source>
        <dbReference type="PROSITE" id="PS50305"/>
    </source>
</evidence>
<evidence type="ECO:0000256" key="3">
    <source>
        <dbReference type="ARBA" id="ARBA00022553"/>
    </source>
</evidence>
<dbReference type="FunFam" id="2.20.28.200:FF:000002">
    <property type="entry name" value="NAD-dependent deacetylase sirtuin-7"/>
    <property type="match status" value="1"/>
</dbReference>
<evidence type="ECO:0000256" key="4">
    <source>
        <dbReference type="ARBA" id="ARBA00022679"/>
    </source>
</evidence>
<evidence type="ECO:0000256" key="7">
    <source>
        <dbReference type="ARBA" id="ARBA00023027"/>
    </source>
</evidence>
<evidence type="ECO:0000256" key="2">
    <source>
        <dbReference type="ARBA" id="ARBA00012928"/>
    </source>
</evidence>
<dbReference type="CDD" id="cd01410">
    <property type="entry name" value="SIRT7"/>
    <property type="match status" value="1"/>
</dbReference>
<name>A0A6A7FU46_9CRUS</name>
<evidence type="ECO:0000256" key="8">
    <source>
        <dbReference type="ARBA" id="ARBA00038170"/>
    </source>
</evidence>